<name>A0A1J5SX56_9ZZZZ</name>
<reference evidence="1" key="1">
    <citation type="submission" date="2016-10" db="EMBL/GenBank/DDBJ databases">
        <title>Sequence of Gallionella enrichment culture.</title>
        <authorList>
            <person name="Poehlein A."/>
            <person name="Muehling M."/>
            <person name="Daniel R."/>
        </authorList>
    </citation>
    <scope>NUCLEOTIDE SEQUENCE</scope>
</reference>
<evidence type="ECO:0008006" key="2">
    <source>
        <dbReference type="Google" id="ProtNLM"/>
    </source>
</evidence>
<comment type="caution">
    <text evidence="1">The sequence shown here is derived from an EMBL/GenBank/DDBJ whole genome shotgun (WGS) entry which is preliminary data.</text>
</comment>
<dbReference type="InterPro" id="IPR038444">
    <property type="entry name" value="DUF465_sf"/>
</dbReference>
<accession>A0A1J5SX56</accession>
<dbReference type="EMBL" id="MLJW01000056">
    <property type="protein sequence ID" value="OIR04606.1"/>
    <property type="molecule type" value="Genomic_DNA"/>
</dbReference>
<dbReference type="Gene3D" id="6.10.280.50">
    <property type="match status" value="1"/>
</dbReference>
<sequence>MNIEHHDLVHEFPEHREKIHSLKMDNAHFAKLFDAYHVVTKDVERLESEGVPVSDDTLAEQKKERIQLKDELYSMLVA</sequence>
<dbReference type="Pfam" id="PF04325">
    <property type="entry name" value="DUF465"/>
    <property type="match status" value="1"/>
</dbReference>
<evidence type="ECO:0000313" key="1">
    <source>
        <dbReference type="EMBL" id="OIR04606.1"/>
    </source>
</evidence>
<dbReference type="AlphaFoldDB" id="A0A1J5SX56"/>
<organism evidence="1">
    <name type="scientific">mine drainage metagenome</name>
    <dbReference type="NCBI Taxonomy" id="410659"/>
    <lineage>
        <taxon>unclassified sequences</taxon>
        <taxon>metagenomes</taxon>
        <taxon>ecological metagenomes</taxon>
    </lineage>
</organism>
<gene>
    <name evidence="1" type="ORF">GALL_132760</name>
</gene>
<dbReference type="InterPro" id="IPR007420">
    <property type="entry name" value="DUF465"/>
</dbReference>
<proteinExistence type="predicted"/>
<protein>
    <recommendedName>
        <fullName evidence="2">GTP-binding protein</fullName>
    </recommendedName>
</protein>